<proteinExistence type="predicted"/>
<name>A0A2P2LN26_RHIMU</name>
<dbReference type="EMBL" id="GGEC01038899">
    <property type="protein sequence ID" value="MBX19383.1"/>
    <property type="molecule type" value="Transcribed_RNA"/>
</dbReference>
<accession>A0A2P2LN26</accession>
<organism evidence="1">
    <name type="scientific">Rhizophora mucronata</name>
    <name type="common">Asiatic mangrove</name>
    <dbReference type="NCBI Taxonomy" id="61149"/>
    <lineage>
        <taxon>Eukaryota</taxon>
        <taxon>Viridiplantae</taxon>
        <taxon>Streptophyta</taxon>
        <taxon>Embryophyta</taxon>
        <taxon>Tracheophyta</taxon>
        <taxon>Spermatophyta</taxon>
        <taxon>Magnoliopsida</taxon>
        <taxon>eudicotyledons</taxon>
        <taxon>Gunneridae</taxon>
        <taxon>Pentapetalae</taxon>
        <taxon>rosids</taxon>
        <taxon>fabids</taxon>
        <taxon>Malpighiales</taxon>
        <taxon>Rhizophoraceae</taxon>
        <taxon>Rhizophora</taxon>
    </lineage>
</organism>
<reference evidence="1" key="1">
    <citation type="submission" date="2018-02" db="EMBL/GenBank/DDBJ databases">
        <title>Rhizophora mucronata_Transcriptome.</title>
        <authorList>
            <person name="Meera S.P."/>
            <person name="Sreeshan A."/>
            <person name="Augustine A."/>
        </authorList>
    </citation>
    <scope>NUCLEOTIDE SEQUENCE</scope>
    <source>
        <tissue evidence="1">Leaf</tissue>
    </source>
</reference>
<protein>
    <submittedName>
        <fullName evidence="1">Uncharacterized protein</fullName>
    </submittedName>
</protein>
<evidence type="ECO:0000313" key="1">
    <source>
        <dbReference type="EMBL" id="MBX19383.1"/>
    </source>
</evidence>
<sequence length="57" mass="6184">MPGTNMSFISNYGSTKHFSCSTYITHLIFQNSPALPNVGILSLSGLAPFLVHSSSFY</sequence>
<dbReference type="AlphaFoldDB" id="A0A2P2LN26"/>